<dbReference type="InterPro" id="IPR002110">
    <property type="entry name" value="Ankyrin_rpt"/>
</dbReference>
<dbReference type="Pfam" id="PF12796">
    <property type="entry name" value="Ank_2"/>
    <property type="match status" value="1"/>
</dbReference>
<dbReference type="Proteomes" id="UP000516437">
    <property type="component" value="Chromosome 2"/>
</dbReference>
<gene>
    <name evidence="10" type="ORF">CJ030_MR2G006068</name>
</gene>
<evidence type="ECO:0000256" key="3">
    <source>
        <dbReference type="ARBA" id="ARBA00022737"/>
    </source>
</evidence>
<keyword evidence="11" id="KW-1185">Reference proteome</keyword>
<evidence type="ECO:0000313" key="10">
    <source>
        <dbReference type="EMBL" id="KAB1223991.1"/>
    </source>
</evidence>
<dbReference type="GO" id="GO:0005886">
    <property type="term" value="C:plasma membrane"/>
    <property type="evidence" value="ECO:0007669"/>
    <property type="project" value="TreeGrafter"/>
</dbReference>
<dbReference type="EMBL" id="RXIC02000020">
    <property type="protein sequence ID" value="KAB1223991.1"/>
    <property type="molecule type" value="Genomic_DNA"/>
</dbReference>
<proteinExistence type="predicted"/>
<dbReference type="SMART" id="SM00248">
    <property type="entry name" value="ANK"/>
    <property type="match status" value="2"/>
</dbReference>
<keyword evidence="6 8" id="KW-0472">Membrane</keyword>
<sequence>MMDTKGNTALHISARKGRAQIVSNLLAYEGMEKLAINKSGETALDTAEKTGHSEVALILREHGVQNANSIKPPTTNTAQELKQTVSDIKYGVHNQLEHTWQTRKRVQGIAKRLNKMHSEGLNNAINSTTVVAVLIATVAFAAIFNVPGQFADDPKKLPPNYSSGEAEIAPTVEFMIFIIFDSTALFISLAVVVVQTSIIVIERKAKKKMMAVINKLMWLACVLISVAFLALSYLVVGKKQRSLAVAVTGIGTVIMSTTLGTMCYWVIVHRIEASKLRSIRRSSRSSRSQSWSVSAVMSESEILSNEYKTVYAI</sequence>
<feature type="transmembrane region" description="Helical" evidence="8">
    <location>
        <begin position="216"/>
        <end position="236"/>
    </location>
</feature>
<keyword evidence="5 7" id="KW-0040">ANK repeat</keyword>
<dbReference type="PANTHER" id="PTHR24186">
    <property type="entry name" value="PROTEIN PHOSPHATASE 1 REGULATORY SUBUNIT"/>
    <property type="match status" value="1"/>
</dbReference>
<evidence type="ECO:0000256" key="8">
    <source>
        <dbReference type="SAM" id="Phobius"/>
    </source>
</evidence>
<evidence type="ECO:0000256" key="6">
    <source>
        <dbReference type="ARBA" id="ARBA00023136"/>
    </source>
</evidence>
<evidence type="ECO:0000259" key="9">
    <source>
        <dbReference type="Pfam" id="PF13962"/>
    </source>
</evidence>
<dbReference type="PROSITE" id="PS50297">
    <property type="entry name" value="ANK_REP_REGION"/>
    <property type="match status" value="1"/>
</dbReference>
<dbReference type="SUPFAM" id="SSF48403">
    <property type="entry name" value="Ankyrin repeat"/>
    <property type="match status" value="1"/>
</dbReference>
<name>A0A6A1WFJ2_9ROSI</name>
<reference evidence="10 11" key="1">
    <citation type="journal article" date="2019" name="Plant Biotechnol. J.">
        <title>The red bayberry genome and genetic basis of sex determination.</title>
        <authorList>
            <person name="Jia H.M."/>
            <person name="Jia H.J."/>
            <person name="Cai Q.L."/>
            <person name="Wang Y."/>
            <person name="Zhao H.B."/>
            <person name="Yang W.F."/>
            <person name="Wang G.Y."/>
            <person name="Li Y.H."/>
            <person name="Zhan D.L."/>
            <person name="Shen Y.T."/>
            <person name="Niu Q.F."/>
            <person name="Chang L."/>
            <person name="Qiu J."/>
            <person name="Zhao L."/>
            <person name="Xie H.B."/>
            <person name="Fu W.Y."/>
            <person name="Jin J."/>
            <person name="Li X.W."/>
            <person name="Jiao Y."/>
            <person name="Zhou C.C."/>
            <person name="Tu T."/>
            <person name="Chai C.Y."/>
            <person name="Gao J.L."/>
            <person name="Fan L.J."/>
            <person name="van de Weg E."/>
            <person name="Wang J.Y."/>
            <person name="Gao Z.S."/>
        </authorList>
    </citation>
    <scope>NUCLEOTIDE SEQUENCE [LARGE SCALE GENOMIC DNA]</scope>
    <source>
        <tissue evidence="10">Leaves</tissue>
    </source>
</reference>
<dbReference type="PANTHER" id="PTHR24186:SF26">
    <property type="entry name" value="ANKYRIN REPEAT PLANT PROTEIN"/>
    <property type="match status" value="1"/>
</dbReference>
<dbReference type="OrthoDB" id="194358at2759"/>
<evidence type="ECO:0000256" key="4">
    <source>
        <dbReference type="ARBA" id="ARBA00022989"/>
    </source>
</evidence>
<evidence type="ECO:0000256" key="1">
    <source>
        <dbReference type="ARBA" id="ARBA00004141"/>
    </source>
</evidence>
<feature type="transmembrane region" description="Helical" evidence="8">
    <location>
        <begin position="174"/>
        <end position="195"/>
    </location>
</feature>
<accession>A0A6A1WFJ2</accession>
<evidence type="ECO:0000256" key="2">
    <source>
        <dbReference type="ARBA" id="ARBA00022692"/>
    </source>
</evidence>
<evidence type="ECO:0000256" key="7">
    <source>
        <dbReference type="PROSITE-ProRule" id="PRU00023"/>
    </source>
</evidence>
<dbReference type="Gene3D" id="1.25.40.20">
    <property type="entry name" value="Ankyrin repeat-containing domain"/>
    <property type="match status" value="1"/>
</dbReference>
<protein>
    <recommendedName>
        <fullName evidence="9">PGG domain-containing protein</fullName>
    </recommendedName>
</protein>
<organism evidence="10 11">
    <name type="scientific">Morella rubra</name>
    <name type="common">Chinese bayberry</name>
    <dbReference type="NCBI Taxonomy" id="262757"/>
    <lineage>
        <taxon>Eukaryota</taxon>
        <taxon>Viridiplantae</taxon>
        <taxon>Streptophyta</taxon>
        <taxon>Embryophyta</taxon>
        <taxon>Tracheophyta</taxon>
        <taxon>Spermatophyta</taxon>
        <taxon>Magnoliopsida</taxon>
        <taxon>eudicotyledons</taxon>
        <taxon>Gunneridae</taxon>
        <taxon>Pentapetalae</taxon>
        <taxon>rosids</taxon>
        <taxon>fabids</taxon>
        <taxon>Fagales</taxon>
        <taxon>Myricaceae</taxon>
        <taxon>Morella</taxon>
    </lineage>
</organism>
<dbReference type="PROSITE" id="PS50088">
    <property type="entry name" value="ANK_REPEAT"/>
    <property type="match status" value="1"/>
</dbReference>
<evidence type="ECO:0000313" key="11">
    <source>
        <dbReference type="Proteomes" id="UP000516437"/>
    </source>
</evidence>
<dbReference type="Pfam" id="PF13962">
    <property type="entry name" value="PGG"/>
    <property type="match status" value="1"/>
</dbReference>
<dbReference type="InterPro" id="IPR036770">
    <property type="entry name" value="Ankyrin_rpt-contain_sf"/>
</dbReference>
<feature type="transmembrane region" description="Helical" evidence="8">
    <location>
        <begin position="242"/>
        <end position="267"/>
    </location>
</feature>
<evidence type="ECO:0000256" key="5">
    <source>
        <dbReference type="ARBA" id="ARBA00023043"/>
    </source>
</evidence>
<dbReference type="AlphaFoldDB" id="A0A6A1WFJ2"/>
<feature type="transmembrane region" description="Helical" evidence="8">
    <location>
        <begin position="121"/>
        <end position="144"/>
    </location>
</feature>
<comment type="caution">
    <text evidence="10">The sequence shown here is derived from an EMBL/GenBank/DDBJ whole genome shotgun (WGS) entry which is preliminary data.</text>
</comment>
<keyword evidence="3" id="KW-0677">Repeat</keyword>
<comment type="subcellular location">
    <subcellularLocation>
        <location evidence="1">Membrane</location>
        <topology evidence="1">Multi-pass membrane protein</topology>
    </subcellularLocation>
</comment>
<keyword evidence="4 8" id="KW-1133">Transmembrane helix</keyword>
<feature type="repeat" description="ANK" evidence="7">
    <location>
        <begin position="5"/>
        <end position="38"/>
    </location>
</feature>
<keyword evidence="2 8" id="KW-0812">Transmembrane</keyword>
<dbReference type="InterPro" id="IPR026961">
    <property type="entry name" value="PGG_dom"/>
</dbReference>
<feature type="domain" description="PGG" evidence="9">
    <location>
        <begin position="119"/>
        <end position="235"/>
    </location>
</feature>